<feature type="compositionally biased region" description="Low complexity" evidence="1">
    <location>
        <begin position="916"/>
        <end position="926"/>
    </location>
</feature>
<feature type="compositionally biased region" description="Polar residues" evidence="1">
    <location>
        <begin position="796"/>
        <end position="812"/>
    </location>
</feature>
<comment type="caution">
    <text evidence="2">The sequence shown here is derived from an EMBL/GenBank/DDBJ whole genome shotgun (WGS) entry which is preliminary data.</text>
</comment>
<feature type="region of interest" description="Disordered" evidence="1">
    <location>
        <begin position="509"/>
        <end position="579"/>
    </location>
</feature>
<organism evidence="2 3">
    <name type="scientific">Ladona fulva</name>
    <name type="common">Scarce chaser dragonfly</name>
    <name type="synonym">Libellula fulva</name>
    <dbReference type="NCBI Taxonomy" id="123851"/>
    <lineage>
        <taxon>Eukaryota</taxon>
        <taxon>Metazoa</taxon>
        <taxon>Ecdysozoa</taxon>
        <taxon>Arthropoda</taxon>
        <taxon>Hexapoda</taxon>
        <taxon>Insecta</taxon>
        <taxon>Pterygota</taxon>
        <taxon>Palaeoptera</taxon>
        <taxon>Odonata</taxon>
        <taxon>Epiprocta</taxon>
        <taxon>Anisoptera</taxon>
        <taxon>Libelluloidea</taxon>
        <taxon>Libellulidae</taxon>
        <taxon>Ladona</taxon>
    </lineage>
</organism>
<dbReference type="AlphaFoldDB" id="A0A8K0KJQ6"/>
<feature type="region of interest" description="Disordered" evidence="1">
    <location>
        <begin position="122"/>
        <end position="185"/>
    </location>
</feature>
<accession>A0A8K0KJQ6</accession>
<evidence type="ECO:0000313" key="2">
    <source>
        <dbReference type="EMBL" id="KAG8233548.1"/>
    </source>
</evidence>
<feature type="compositionally biased region" description="Basic and acidic residues" evidence="1">
    <location>
        <begin position="982"/>
        <end position="992"/>
    </location>
</feature>
<protein>
    <submittedName>
        <fullName evidence="2">Uncharacterized protein</fullName>
    </submittedName>
</protein>
<feature type="region of interest" description="Disordered" evidence="1">
    <location>
        <begin position="646"/>
        <end position="682"/>
    </location>
</feature>
<feature type="region of interest" description="Disordered" evidence="1">
    <location>
        <begin position="781"/>
        <end position="997"/>
    </location>
</feature>
<reference evidence="2" key="2">
    <citation type="submission" date="2017-10" db="EMBL/GenBank/DDBJ databases">
        <title>Ladona fulva Genome sequencing and assembly.</title>
        <authorList>
            <person name="Murali S."/>
            <person name="Richards S."/>
            <person name="Bandaranaike D."/>
            <person name="Bellair M."/>
            <person name="Blankenburg K."/>
            <person name="Chao H."/>
            <person name="Dinh H."/>
            <person name="Doddapaneni H."/>
            <person name="Dugan-Rocha S."/>
            <person name="Elkadiri S."/>
            <person name="Gnanaolivu R."/>
            <person name="Hernandez B."/>
            <person name="Skinner E."/>
            <person name="Javaid M."/>
            <person name="Lee S."/>
            <person name="Li M."/>
            <person name="Ming W."/>
            <person name="Munidasa M."/>
            <person name="Muniz J."/>
            <person name="Nguyen L."/>
            <person name="Hughes D."/>
            <person name="Osuji N."/>
            <person name="Pu L.-L."/>
            <person name="Puazo M."/>
            <person name="Qu C."/>
            <person name="Quiroz J."/>
            <person name="Raj R."/>
            <person name="Weissenberger G."/>
            <person name="Xin Y."/>
            <person name="Zou X."/>
            <person name="Han Y."/>
            <person name="Worley K."/>
            <person name="Muzny D."/>
            <person name="Gibbs R."/>
        </authorList>
    </citation>
    <scope>NUCLEOTIDE SEQUENCE</scope>
    <source>
        <strain evidence="2">Sampled in the wild</strain>
    </source>
</reference>
<keyword evidence="3" id="KW-1185">Reference proteome</keyword>
<dbReference type="EMBL" id="KZ308727">
    <property type="protein sequence ID" value="KAG8233548.1"/>
    <property type="molecule type" value="Genomic_DNA"/>
</dbReference>
<feature type="compositionally biased region" description="Basic residues" evidence="1">
    <location>
        <begin position="646"/>
        <end position="655"/>
    </location>
</feature>
<reference evidence="2" key="1">
    <citation type="submission" date="2013-04" db="EMBL/GenBank/DDBJ databases">
        <authorList>
            <person name="Qu J."/>
            <person name="Murali S.C."/>
            <person name="Bandaranaike D."/>
            <person name="Bellair M."/>
            <person name="Blankenburg K."/>
            <person name="Chao H."/>
            <person name="Dinh H."/>
            <person name="Doddapaneni H."/>
            <person name="Downs B."/>
            <person name="Dugan-Rocha S."/>
            <person name="Elkadiri S."/>
            <person name="Gnanaolivu R.D."/>
            <person name="Hernandez B."/>
            <person name="Javaid M."/>
            <person name="Jayaseelan J.C."/>
            <person name="Lee S."/>
            <person name="Li M."/>
            <person name="Ming W."/>
            <person name="Munidasa M."/>
            <person name="Muniz J."/>
            <person name="Nguyen L."/>
            <person name="Ongeri F."/>
            <person name="Osuji N."/>
            <person name="Pu L.-L."/>
            <person name="Puazo M."/>
            <person name="Qu C."/>
            <person name="Quiroz J."/>
            <person name="Raj R."/>
            <person name="Weissenberger G."/>
            <person name="Xin Y."/>
            <person name="Zou X."/>
            <person name="Han Y."/>
            <person name="Richards S."/>
            <person name="Worley K."/>
            <person name="Muzny D."/>
            <person name="Gibbs R."/>
        </authorList>
    </citation>
    <scope>NUCLEOTIDE SEQUENCE</scope>
    <source>
        <strain evidence="2">Sampled in the wild</strain>
    </source>
</reference>
<dbReference type="Proteomes" id="UP000792457">
    <property type="component" value="Unassembled WGS sequence"/>
</dbReference>
<feature type="compositionally biased region" description="Basic and acidic residues" evidence="1">
    <location>
        <begin position="149"/>
        <end position="159"/>
    </location>
</feature>
<proteinExistence type="predicted"/>
<evidence type="ECO:0000256" key="1">
    <source>
        <dbReference type="SAM" id="MobiDB-lite"/>
    </source>
</evidence>
<evidence type="ECO:0000313" key="3">
    <source>
        <dbReference type="Proteomes" id="UP000792457"/>
    </source>
</evidence>
<name>A0A8K0KJQ6_LADFU</name>
<dbReference type="OrthoDB" id="5969272at2759"/>
<sequence>MSHFCRITGKTRGVPPRSHYVPLLPPISKADARKLATCHVTRGAQAMPYPHHFIPVLLVQRKRKATLVHGGAGRGPLFTRPEPGKSSLPVVEQAPAEVWPPPDFEKRRREREAALQKIEEARGGKPIIPPTRESSRRGDERSDWDEDVMLGRKISEESSRGQPTKAISPEAQERIKAGGVPSEEVTMPQPATAEEMGQAAPPDEPMNLPHKVLSEYRYVIPVLDGEPAKPLQNIIAAEEKKAKIMEAEEGGPNSRYVYIVDQYQCGIVVTSQLESAIRGGAVEEVMVSPNLEKVALRLKRPGIKPGTKLTGENVVTVEAKLLLNEELEKMTLLEGAGPDDVKWTALEEELSMSQSGIVMQETLIGGGTREDERVALVPGQVVETSVGPRFVPGQIVVQEGSKSEVGKESDKIQFVPGEVVETSEGPRFVAPDLTETADGKMEFSVQGFAVEDVGPEKKAQESSAARPELQRRLSVKLEGMVEEIVASGEGKADLPQVSKVKAIVSDKDIKIQETGPEPMEVEEAQEAGKKRRSEEEEGDGQAMLRHLSKKLQTKDVRDEGDTSEPPQSPQVAGSEILSKEELDLRVEEMRRLAAEAASLGASLGLPSADAATLLQALSDPETAKTLASDPVSVRLLRGGVKALRKQRRRELRRASRTNSGLLSLTEEAGEEDDDDDDMDDEWEGDIPEVIRSSRDIPSVLFKKLQDPGLAANDQEELANKILAGIKSSSDSPIPRPGSPESVALVILKDNLQAVFPREASRTLLTGNAPFTIIDENGIRRFKPAPLGVPTKETSQKSKPVASTQTVETQPKTVGSKPMTGEQVASPAGVAADGRGGQVEKSQAAGKTQAAETPKVDKPSTEGTQPADSAKTIDAKAVGESQVAPSQVIESKISGTQTSDKTQTPIATEKTAPLAGEKPPLSSPLVKSSEEDGKKGSGILGSINAKDVEMKAAPEGAKTAGDSVRDQGKDQPMIDTSVKSLKRKEGGKPEDYSSTKGFSVTSLDSQMEAAALQARWVARVAYTPGADDPEGLALAEGDTVELVPEEEGESSAK</sequence>
<feature type="compositionally biased region" description="Acidic residues" evidence="1">
    <location>
        <begin position="667"/>
        <end position="682"/>
    </location>
</feature>
<feature type="compositionally biased region" description="Polar residues" evidence="1">
    <location>
        <begin position="882"/>
        <end position="905"/>
    </location>
</feature>
<gene>
    <name evidence="2" type="ORF">J437_LFUL013760</name>
</gene>